<sequence>MSVPIPRLSASCRPARLVLCRVTSSSLKRRCHQRARVSLPSAPVTLEAIGREPQQASEWSHINRCFSGGAVSVGSTLLKTEAAAPAPSPGGGSRSNGIDCVWQSANFARATIASERTGLSQNTTKTCAIVGAYVLSFPISKSKSDEFQFLAASRETL</sequence>
<dbReference type="AlphaFoldDB" id="A0AAD8US59"/>
<comment type="caution">
    <text evidence="1">The sequence shown here is derived from an EMBL/GenBank/DDBJ whole genome shotgun (WGS) entry which is preliminary data.</text>
</comment>
<proteinExistence type="predicted"/>
<dbReference type="EMBL" id="JAHMHS010000024">
    <property type="protein sequence ID" value="KAK1727445.1"/>
    <property type="molecule type" value="Genomic_DNA"/>
</dbReference>
<protein>
    <submittedName>
        <fullName evidence="1">Uncharacterized protein</fullName>
    </submittedName>
</protein>
<dbReference type="GeneID" id="85397757"/>
<evidence type="ECO:0000313" key="1">
    <source>
        <dbReference type="EMBL" id="KAK1727445.1"/>
    </source>
</evidence>
<dbReference type="Proteomes" id="UP001244207">
    <property type="component" value="Unassembled WGS sequence"/>
</dbReference>
<name>A0AAD8US59_GLOAC</name>
<reference evidence="1" key="1">
    <citation type="submission" date="2021-12" db="EMBL/GenBank/DDBJ databases">
        <title>Comparative genomics, transcriptomics and evolutionary studies reveal genomic signatures of adaptation to plant cell wall in hemibiotrophic fungi.</title>
        <authorList>
            <consortium name="DOE Joint Genome Institute"/>
            <person name="Baroncelli R."/>
            <person name="Diaz J.F."/>
            <person name="Benocci T."/>
            <person name="Peng M."/>
            <person name="Battaglia E."/>
            <person name="Haridas S."/>
            <person name="Andreopoulos W."/>
            <person name="Labutti K."/>
            <person name="Pangilinan J."/>
            <person name="Floch G.L."/>
            <person name="Makela M.R."/>
            <person name="Henrissat B."/>
            <person name="Grigoriev I.V."/>
            <person name="Crouch J.A."/>
            <person name="De Vries R.P."/>
            <person name="Sukno S.A."/>
            <person name="Thon M.R."/>
        </authorList>
    </citation>
    <scope>NUCLEOTIDE SEQUENCE</scope>
    <source>
        <strain evidence="1">CBS 112980</strain>
    </source>
</reference>
<gene>
    <name evidence="1" type="ORF">BDZ83DRAFT_749996</name>
</gene>
<keyword evidence="2" id="KW-1185">Reference proteome</keyword>
<organism evidence="1 2">
    <name type="scientific">Glomerella acutata</name>
    <name type="common">Colletotrichum acutatum</name>
    <dbReference type="NCBI Taxonomy" id="27357"/>
    <lineage>
        <taxon>Eukaryota</taxon>
        <taxon>Fungi</taxon>
        <taxon>Dikarya</taxon>
        <taxon>Ascomycota</taxon>
        <taxon>Pezizomycotina</taxon>
        <taxon>Sordariomycetes</taxon>
        <taxon>Hypocreomycetidae</taxon>
        <taxon>Glomerellales</taxon>
        <taxon>Glomerellaceae</taxon>
        <taxon>Colletotrichum</taxon>
        <taxon>Colletotrichum acutatum species complex</taxon>
    </lineage>
</organism>
<dbReference type="RefSeq" id="XP_060367500.1">
    <property type="nucleotide sequence ID" value="XM_060513859.1"/>
</dbReference>
<evidence type="ECO:0000313" key="2">
    <source>
        <dbReference type="Proteomes" id="UP001244207"/>
    </source>
</evidence>
<accession>A0AAD8US59</accession>